<name>A0A0H1B438_9EURO</name>
<evidence type="ECO:0000256" key="1">
    <source>
        <dbReference type="SAM" id="MobiDB-lite"/>
    </source>
</evidence>
<reference evidence="3" key="1">
    <citation type="journal article" date="2015" name="PLoS Genet.">
        <title>The dynamic genome and transcriptome of the human fungal pathogen Blastomyces and close relative Emmonsia.</title>
        <authorList>
            <person name="Munoz J.F."/>
            <person name="Gauthier G.M."/>
            <person name="Desjardins C.A."/>
            <person name="Gallo J.E."/>
            <person name="Holder J."/>
            <person name="Sullivan T.D."/>
            <person name="Marty A.J."/>
            <person name="Carmen J.C."/>
            <person name="Chen Z."/>
            <person name="Ding L."/>
            <person name="Gujja S."/>
            <person name="Magrini V."/>
            <person name="Misas E."/>
            <person name="Mitreva M."/>
            <person name="Priest M."/>
            <person name="Saif S."/>
            <person name="Whiston E.A."/>
            <person name="Young S."/>
            <person name="Zeng Q."/>
            <person name="Goldman W.E."/>
            <person name="Mardis E.R."/>
            <person name="Taylor J.W."/>
            <person name="McEwen J.G."/>
            <person name="Clay O.K."/>
            <person name="Klein B.S."/>
            <person name="Cuomo C.A."/>
        </authorList>
    </citation>
    <scope>NUCLEOTIDE SEQUENCE [LARGE SCALE GENOMIC DNA]</scope>
    <source>
        <strain evidence="3">UAMH 139</strain>
    </source>
</reference>
<comment type="caution">
    <text evidence="2">The sequence shown here is derived from an EMBL/GenBank/DDBJ whole genome shotgun (WGS) entry which is preliminary data.</text>
</comment>
<dbReference type="OrthoDB" id="2126698at2759"/>
<gene>
    <name evidence="2" type="ORF">EMPG_10771</name>
</gene>
<dbReference type="Proteomes" id="UP000053573">
    <property type="component" value="Unassembled WGS sequence"/>
</dbReference>
<sequence>MTVNSSTYNTDADDRVSSNIEHQKPTEYTTLLPKAADASLGVSSHDGERFSDLEYGGRGRWQLVTYESLLRLKGSIPVVLAYTL</sequence>
<proteinExistence type="predicted"/>
<evidence type="ECO:0000313" key="2">
    <source>
        <dbReference type="EMBL" id="KLJ05798.1"/>
    </source>
</evidence>
<feature type="region of interest" description="Disordered" evidence="1">
    <location>
        <begin position="1"/>
        <end position="24"/>
    </location>
</feature>
<feature type="compositionally biased region" description="Basic and acidic residues" evidence="1">
    <location>
        <begin position="12"/>
        <end position="24"/>
    </location>
</feature>
<organism evidence="2 3">
    <name type="scientific">Blastomyces silverae</name>
    <dbReference type="NCBI Taxonomy" id="2060906"/>
    <lineage>
        <taxon>Eukaryota</taxon>
        <taxon>Fungi</taxon>
        <taxon>Dikarya</taxon>
        <taxon>Ascomycota</taxon>
        <taxon>Pezizomycotina</taxon>
        <taxon>Eurotiomycetes</taxon>
        <taxon>Eurotiomycetidae</taxon>
        <taxon>Onygenales</taxon>
        <taxon>Ajellomycetaceae</taxon>
        <taxon>Blastomyces</taxon>
    </lineage>
</organism>
<accession>A0A0H1B438</accession>
<keyword evidence="3" id="KW-1185">Reference proteome</keyword>
<protein>
    <submittedName>
        <fullName evidence="2">Uncharacterized protein</fullName>
    </submittedName>
</protein>
<dbReference type="EMBL" id="LDEV01003476">
    <property type="protein sequence ID" value="KLJ05798.1"/>
    <property type="molecule type" value="Genomic_DNA"/>
</dbReference>
<evidence type="ECO:0000313" key="3">
    <source>
        <dbReference type="Proteomes" id="UP000053573"/>
    </source>
</evidence>
<feature type="compositionally biased region" description="Polar residues" evidence="1">
    <location>
        <begin position="1"/>
        <end position="10"/>
    </location>
</feature>
<dbReference type="AlphaFoldDB" id="A0A0H1B438"/>